<dbReference type="Proteomes" id="UP001345963">
    <property type="component" value="Unassembled WGS sequence"/>
</dbReference>
<organism evidence="1 2">
    <name type="scientific">Ataeniobius toweri</name>
    <dbReference type="NCBI Taxonomy" id="208326"/>
    <lineage>
        <taxon>Eukaryota</taxon>
        <taxon>Metazoa</taxon>
        <taxon>Chordata</taxon>
        <taxon>Craniata</taxon>
        <taxon>Vertebrata</taxon>
        <taxon>Euteleostomi</taxon>
        <taxon>Actinopterygii</taxon>
        <taxon>Neopterygii</taxon>
        <taxon>Teleostei</taxon>
        <taxon>Neoteleostei</taxon>
        <taxon>Acanthomorphata</taxon>
        <taxon>Ovalentaria</taxon>
        <taxon>Atherinomorphae</taxon>
        <taxon>Cyprinodontiformes</taxon>
        <taxon>Goodeidae</taxon>
        <taxon>Ataeniobius</taxon>
    </lineage>
</organism>
<comment type="caution">
    <text evidence="1">The sequence shown here is derived from an EMBL/GenBank/DDBJ whole genome shotgun (WGS) entry which is preliminary data.</text>
</comment>
<name>A0ABU7AH32_9TELE</name>
<sequence length="108" mass="11999">MTSTINISSSAVSFINLSVCGAEVTVTGATQERCVWLWVSSLLPREAAATRPYKQPRRCQRLLVSMATDPTPSSFLSKKPTMNPQLMSGRGRAVWSTWFVTTLFPVRF</sequence>
<keyword evidence="2" id="KW-1185">Reference proteome</keyword>
<protein>
    <submittedName>
        <fullName evidence="1">Uncharacterized protein</fullName>
    </submittedName>
</protein>
<gene>
    <name evidence="1" type="ORF">ATANTOWER_026610</name>
</gene>
<accession>A0ABU7AH32</accession>
<reference evidence="1 2" key="1">
    <citation type="submission" date="2021-07" db="EMBL/GenBank/DDBJ databases">
        <authorList>
            <person name="Palmer J.M."/>
        </authorList>
    </citation>
    <scope>NUCLEOTIDE SEQUENCE [LARGE SCALE GENOMIC DNA]</scope>
    <source>
        <strain evidence="1 2">AT_MEX2019</strain>
        <tissue evidence="1">Muscle</tissue>
    </source>
</reference>
<dbReference type="EMBL" id="JAHUTI010016163">
    <property type="protein sequence ID" value="MED6237516.1"/>
    <property type="molecule type" value="Genomic_DNA"/>
</dbReference>
<proteinExistence type="predicted"/>
<evidence type="ECO:0000313" key="2">
    <source>
        <dbReference type="Proteomes" id="UP001345963"/>
    </source>
</evidence>
<evidence type="ECO:0000313" key="1">
    <source>
        <dbReference type="EMBL" id="MED6237516.1"/>
    </source>
</evidence>